<dbReference type="InterPro" id="IPR036890">
    <property type="entry name" value="HATPase_C_sf"/>
</dbReference>
<dbReference type="Pfam" id="PF13589">
    <property type="entry name" value="HATPase_c_3"/>
    <property type="match status" value="1"/>
</dbReference>
<dbReference type="InterPro" id="IPR002099">
    <property type="entry name" value="MutL/Mlh/PMS"/>
</dbReference>
<keyword evidence="7" id="KW-0378">Hydrolase</keyword>
<dbReference type="PANTHER" id="PTHR10073">
    <property type="entry name" value="DNA MISMATCH REPAIR PROTEIN MLH, PMS, MUTL"/>
    <property type="match status" value="1"/>
</dbReference>
<keyword evidence="3 5" id="KW-0227">DNA damage</keyword>
<dbReference type="SMART" id="SM01340">
    <property type="entry name" value="DNA_mis_repair"/>
    <property type="match status" value="1"/>
</dbReference>
<dbReference type="Gene3D" id="3.30.1370.100">
    <property type="entry name" value="MutL, C-terminal domain, regulatory subdomain"/>
    <property type="match status" value="1"/>
</dbReference>
<dbReference type="Gene3D" id="3.30.1540.20">
    <property type="entry name" value="MutL, C-terminal domain, dimerisation subdomain"/>
    <property type="match status" value="1"/>
</dbReference>
<dbReference type="GO" id="GO:0006298">
    <property type="term" value="P:mismatch repair"/>
    <property type="evidence" value="ECO:0007669"/>
    <property type="project" value="UniProtKB-UniRule"/>
</dbReference>
<dbReference type="SUPFAM" id="SSF55874">
    <property type="entry name" value="ATPase domain of HSP90 chaperone/DNA topoisomerase II/histidine kinase"/>
    <property type="match status" value="1"/>
</dbReference>
<evidence type="ECO:0000313" key="7">
    <source>
        <dbReference type="EMBL" id="AZA91594.1"/>
    </source>
</evidence>
<dbReference type="Gene3D" id="3.30.565.10">
    <property type="entry name" value="Histidine kinase-like ATPase, C-terminal domain"/>
    <property type="match status" value="1"/>
</dbReference>
<dbReference type="InterPro" id="IPR014762">
    <property type="entry name" value="DNA_mismatch_repair_CS"/>
</dbReference>
<dbReference type="GO" id="GO:0005524">
    <property type="term" value="F:ATP binding"/>
    <property type="evidence" value="ECO:0007669"/>
    <property type="project" value="InterPro"/>
</dbReference>
<dbReference type="GO" id="GO:0004519">
    <property type="term" value="F:endonuclease activity"/>
    <property type="evidence" value="ECO:0007669"/>
    <property type="project" value="UniProtKB-KW"/>
</dbReference>
<dbReference type="GO" id="GO:0030983">
    <property type="term" value="F:mismatched DNA binding"/>
    <property type="evidence" value="ECO:0007669"/>
    <property type="project" value="InterPro"/>
</dbReference>
<dbReference type="Proteomes" id="UP000278288">
    <property type="component" value="Chromosome"/>
</dbReference>
<dbReference type="InterPro" id="IPR037198">
    <property type="entry name" value="MutL_C_sf"/>
</dbReference>
<protein>
    <recommendedName>
        <fullName evidence="2 5">DNA mismatch repair protein MutL</fullName>
    </recommendedName>
</protein>
<dbReference type="GO" id="GO:0032300">
    <property type="term" value="C:mismatch repair complex"/>
    <property type="evidence" value="ECO:0007669"/>
    <property type="project" value="InterPro"/>
</dbReference>
<dbReference type="AlphaFoldDB" id="A0AAD1DS62"/>
<keyword evidence="7" id="KW-0540">Nuclease</keyword>
<dbReference type="CDD" id="cd16926">
    <property type="entry name" value="HATPase_MutL-MLH-PMS-like"/>
    <property type="match status" value="1"/>
</dbReference>
<comment type="similarity">
    <text evidence="1 5">Belongs to the DNA mismatch repair MutL/HexB family.</text>
</comment>
<evidence type="ECO:0000313" key="8">
    <source>
        <dbReference type="Proteomes" id="UP000278288"/>
    </source>
</evidence>
<evidence type="ECO:0000256" key="4">
    <source>
        <dbReference type="ARBA" id="ARBA00023204"/>
    </source>
</evidence>
<dbReference type="FunFam" id="3.30.565.10:FF:000003">
    <property type="entry name" value="DNA mismatch repair endonuclease MutL"/>
    <property type="match status" value="1"/>
</dbReference>
<dbReference type="Gene3D" id="3.30.230.10">
    <property type="match status" value="1"/>
</dbReference>
<dbReference type="CDD" id="cd00782">
    <property type="entry name" value="MutL_Trans"/>
    <property type="match status" value="1"/>
</dbReference>
<evidence type="ECO:0000259" key="6">
    <source>
        <dbReference type="SMART" id="SM01340"/>
    </source>
</evidence>
<dbReference type="GO" id="GO:0140664">
    <property type="term" value="F:ATP-dependent DNA damage sensor activity"/>
    <property type="evidence" value="ECO:0007669"/>
    <property type="project" value="InterPro"/>
</dbReference>
<keyword evidence="7" id="KW-0255">Endonuclease</keyword>
<evidence type="ECO:0000256" key="1">
    <source>
        <dbReference type="ARBA" id="ARBA00006082"/>
    </source>
</evidence>
<dbReference type="InterPro" id="IPR014721">
    <property type="entry name" value="Ribsml_uS5_D2-typ_fold_subgr"/>
</dbReference>
<feature type="domain" description="DNA mismatch repair protein S5" evidence="6">
    <location>
        <begin position="209"/>
        <end position="327"/>
    </location>
</feature>
<keyword evidence="4 5" id="KW-0234">DNA repair</keyword>
<keyword evidence="8" id="KW-1185">Reference proteome</keyword>
<dbReference type="InterPro" id="IPR020568">
    <property type="entry name" value="Ribosomal_Su5_D2-typ_SF"/>
</dbReference>
<dbReference type="NCBIfam" id="TIGR00585">
    <property type="entry name" value="mutl"/>
    <property type="match status" value="1"/>
</dbReference>
<reference evidence="7 8" key="1">
    <citation type="submission" date="2018-11" db="EMBL/GenBank/DDBJ databases">
        <title>Proposal to divide the Flavobacteriaceae and reorganize its genera based on Amino Acid Identity values calculated from whole genome sequences.</title>
        <authorList>
            <person name="Nicholson A.C."/>
            <person name="Gulvik C.A."/>
            <person name="Whitney A.M."/>
            <person name="Humrighouse B.W."/>
            <person name="Bell M."/>
            <person name="Holmes B."/>
            <person name="Steigerwalt A.G."/>
            <person name="Villarma A."/>
            <person name="Sheth M."/>
            <person name="Batra D."/>
            <person name="Pryor J."/>
            <person name="Bernardet J.-F."/>
            <person name="Hugo C."/>
            <person name="Kampfer P."/>
            <person name="Newman J."/>
            <person name="McQuiston J.R."/>
        </authorList>
    </citation>
    <scope>NUCLEOTIDE SEQUENCE [LARGE SCALE GENOMIC DNA]</scope>
    <source>
        <strain evidence="7 8">G0041</strain>
    </source>
</reference>
<dbReference type="Pfam" id="PF08676">
    <property type="entry name" value="MutL_C"/>
    <property type="match status" value="1"/>
</dbReference>
<dbReference type="Pfam" id="PF01119">
    <property type="entry name" value="DNA_mis_repair"/>
    <property type="match status" value="1"/>
</dbReference>
<dbReference type="KEGG" id="cnk:EG343_13660"/>
<dbReference type="InterPro" id="IPR042120">
    <property type="entry name" value="MutL_C_dimsub"/>
</dbReference>
<name>A0AAD1DS62_CHRNA</name>
<dbReference type="HAMAP" id="MF_00149">
    <property type="entry name" value="DNA_mis_repair"/>
    <property type="match status" value="1"/>
</dbReference>
<dbReference type="InterPro" id="IPR013507">
    <property type="entry name" value="DNA_mismatch_S5_2-like"/>
</dbReference>
<accession>A0AAD1DS62</accession>
<dbReference type="InterPro" id="IPR042121">
    <property type="entry name" value="MutL_C_regsub"/>
</dbReference>
<proteinExistence type="inferred from homology"/>
<dbReference type="InterPro" id="IPR038973">
    <property type="entry name" value="MutL/Mlh/Pms-like"/>
</dbReference>
<organism evidence="7 8">
    <name type="scientific">Chryseobacterium nakagawai</name>
    <dbReference type="NCBI Taxonomy" id="1241982"/>
    <lineage>
        <taxon>Bacteria</taxon>
        <taxon>Pseudomonadati</taxon>
        <taxon>Bacteroidota</taxon>
        <taxon>Flavobacteriia</taxon>
        <taxon>Flavobacteriales</taxon>
        <taxon>Weeksellaceae</taxon>
        <taxon>Chryseobacterium group</taxon>
        <taxon>Chryseobacterium</taxon>
    </lineage>
</organism>
<dbReference type="PROSITE" id="PS00058">
    <property type="entry name" value="DNA_MISMATCH_REPAIR_1"/>
    <property type="match status" value="1"/>
</dbReference>
<dbReference type="SUPFAM" id="SSF118116">
    <property type="entry name" value="DNA mismatch repair protein MutL"/>
    <property type="match status" value="1"/>
</dbReference>
<dbReference type="EMBL" id="CP033923">
    <property type="protein sequence ID" value="AZA91594.1"/>
    <property type="molecule type" value="Genomic_DNA"/>
</dbReference>
<dbReference type="GO" id="GO:0016887">
    <property type="term" value="F:ATP hydrolysis activity"/>
    <property type="evidence" value="ECO:0007669"/>
    <property type="project" value="InterPro"/>
</dbReference>
<dbReference type="RefSeq" id="WP_123858336.1">
    <property type="nucleotide sequence ID" value="NZ_CP033923.1"/>
</dbReference>
<sequence>MSDIIQLLPDHVANQIAAGEVVQRPASIVKELLENAIDADATKIELIIRDAGKNLIQVVDDGKGMSETDARLAFERHATSKIRGTEDIFKISTKGFRGEALASIAAVSQVELRTKQKEASIGTNIYIEGGVFQFQDPIQTAEGSNFLVKNLFYNVPARRKFLKNNNIEFRHVIDEFQRVALAHEGLEFSLFHDDEAVFRLRKGSQMQRIVDVFGRKLQPLLIPIKEDIIWCKLHGFVAKPEGAKKARGEQFLFVNGRYFKSPYFNKAVQEAFEGLLQPGYVPSFFLYLELDPEKIDVNIHPQKTEVKFEDEHLIFALLRSTIKRSLGIYNVSPSLDFDRDPELDEMMNKPIPSKGNGGGVIKMPEIIVDRDYNPFLEEKNVVHPEEIQNLTEMYHQNITAEPSKINLFEDEDFDEDLMRLPNGYWLFNKGDVTLMLDLGRMHRLLVSENNKSTRKTNANTNSHALLFSLEYHMNEIEKNKYESIKKYLPELGFDMKIAHESVLRIDSLPEGLKETQAMKFLENLFEILDYKTEGEFMQYYHNQWSKMHSKSRFDFIYKKDAEQVIKDFTALGFPEFLPDGKRCFYEVPFNDFKNKF</sequence>
<evidence type="ECO:0000256" key="2">
    <source>
        <dbReference type="ARBA" id="ARBA00021975"/>
    </source>
</evidence>
<dbReference type="InterPro" id="IPR014790">
    <property type="entry name" value="MutL_C"/>
</dbReference>
<gene>
    <name evidence="5 7" type="primary">mutL</name>
    <name evidence="7" type="ORF">EG343_13660</name>
</gene>
<dbReference type="SUPFAM" id="SSF54211">
    <property type="entry name" value="Ribosomal protein S5 domain 2-like"/>
    <property type="match status" value="1"/>
</dbReference>
<dbReference type="InterPro" id="IPR020667">
    <property type="entry name" value="DNA_mismatch_repair_MutL"/>
</dbReference>
<dbReference type="PANTHER" id="PTHR10073:SF12">
    <property type="entry name" value="DNA MISMATCH REPAIR PROTEIN MLH1"/>
    <property type="match status" value="1"/>
</dbReference>
<evidence type="ECO:0000256" key="3">
    <source>
        <dbReference type="ARBA" id="ARBA00022763"/>
    </source>
</evidence>
<evidence type="ECO:0000256" key="5">
    <source>
        <dbReference type="HAMAP-Rule" id="MF_00149"/>
    </source>
</evidence>
<comment type="function">
    <text evidence="5">This protein is involved in the repair of mismatches in DNA. It is required for dam-dependent methyl-directed DNA mismatch repair. May act as a 'molecular matchmaker', a protein that promotes the formation of a stable complex between two or more DNA-binding proteins in an ATP-dependent manner without itself being part of a final effector complex.</text>
</comment>